<sequence>MADQNSQYMAMLTAVGEAKLANATALGVNLNITQLGVGDANGAEPMPSRTQTELINERRRAPLNQLSIDPNNSAIIIAEQVIPEDVGGWWIREIGLYDEAGDLIAVANCPPTFKPELAQGSGRTQVVRLNILVSSTQNIQLKIDPSVVLATRAYADSLIVGHLAAADPHTQYQLRGPVTTLSANTAITTGQLGLLLLDAAGGNRTFTLPAANAALGVREVTLRRADVTSNALVIAASGSDKLMLDTTAEAAGQATTELLFAGDFLRLRSDGAGKWWCVGQAELPGSIASGLTVYRTAGSHTYVVPAVLRSGRRRAMVQVVGGGGAGGKTSTAAVAPSGGAGGMASGIVDLTGVASVPVTVGPGGAAVTSATNGGNGGTSSFGAYLSATGGNGNSTSNSGGQGGQGTGGMLNVNGGPGSPSTNSSTERSGSGGDSPLAPGGVCSLGAFDAAQHSGQWPGGGGGGVSSAASQSGQGAIGGVIIKWG</sequence>
<organism evidence="6">
    <name type="scientific">uncultured Caudovirales phage</name>
    <dbReference type="NCBI Taxonomy" id="2100421"/>
    <lineage>
        <taxon>Viruses</taxon>
        <taxon>Duplodnaviria</taxon>
        <taxon>Heunggongvirae</taxon>
        <taxon>Uroviricota</taxon>
        <taxon>Caudoviricetes</taxon>
        <taxon>Peduoviridae</taxon>
        <taxon>Maltschvirus</taxon>
        <taxon>Maltschvirus maltsch</taxon>
    </lineage>
</organism>
<dbReference type="Pfam" id="PF12571">
    <property type="entry name" value="Phage_tail_fib"/>
    <property type="match status" value="1"/>
</dbReference>
<keyword evidence="1" id="KW-0946">Virion</keyword>
<evidence type="ECO:0000313" key="6">
    <source>
        <dbReference type="EMBL" id="ASN71750.1"/>
    </source>
</evidence>
<feature type="region of interest" description="Disordered" evidence="3">
    <location>
        <begin position="392"/>
        <end position="443"/>
    </location>
</feature>
<feature type="compositionally biased region" description="Low complexity" evidence="3">
    <location>
        <begin position="409"/>
        <end position="425"/>
    </location>
</feature>
<dbReference type="GO" id="GO:0019062">
    <property type="term" value="P:virion attachment to host cell"/>
    <property type="evidence" value="ECO:0007669"/>
    <property type="project" value="UniProtKB-KW"/>
</dbReference>
<evidence type="ECO:0000256" key="3">
    <source>
        <dbReference type="SAM" id="MobiDB-lite"/>
    </source>
</evidence>
<dbReference type="InterPro" id="IPR049304">
    <property type="entry name" value="Gly_rich_dom"/>
</dbReference>
<gene>
    <name evidence="6" type="ORF">3S12_19</name>
</gene>
<keyword evidence="2" id="KW-1161">Viral attachment to host cell</keyword>
<dbReference type="GO" id="GO:0098024">
    <property type="term" value="C:virus tail, fiber"/>
    <property type="evidence" value="ECO:0007669"/>
    <property type="project" value="UniProtKB-KW"/>
</dbReference>
<dbReference type="InterPro" id="IPR051934">
    <property type="entry name" value="Phage_Tail_Fiber_Structural"/>
</dbReference>
<feature type="region of interest" description="Disordered" evidence="3">
    <location>
        <begin position="452"/>
        <end position="471"/>
    </location>
</feature>
<reference evidence="6" key="1">
    <citation type="submission" date="2017-06" db="EMBL/GenBank/DDBJ databases">
        <title>Novel phages from South African skin metaviromes.</title>
        <authorList>
            <person name="van Zyl L.J."/>
            <person name="Abrahams Y."/>
            <person name="Stander E.A."/>
            <person name="Kirby B.M."/>
            <person name="Clavaud C."/>
            <person name="Farcet C."/>
            <person name="Breton L."/>
            <person name="Trindade M.I."/>
        </authorList>
    </citation>
    <scope>NUCLEOTIDE SEQUENCE</scope>
</reference>
<protein>
    <submittedName>
        <fullName evidence="6">Uncharacterized protein</fullName>
    </submittedName>
</protein>
<evidence type="ECO:0000256" key="2">
    <source>
        <dbReference type="ARBA" id="ARBA00022804"/>
    </source>
</evidence>
<feature type="domain" description="Phage tail fibre protein N-terminal" evidence="4">
    <location>
        <begin position="6"/>
        <end position="152"/>
    </location>
</feature>
<accession>A0A2H4J931</accession>
<dbReference type="PANTHER" id="PTHR35191">
    <property type="entry name" value="PROPHAGE SIDE TAIL FIBER PROTEIN HOMOLOG STFQ-RELATED"/>
    <property type="match status" value="1"/>
</dbReference>
<keyword evidence="2" id="KW-1160">Virus entry into host cell</keyword>
<dbReference type="InterPro" id="IPR022225">
    <property type="entry name" value="Phage_tail_fibre_N"/>
</dbReference>
<proteinExistence type="predicted"/>
<dbReference type="PANTHER" id="PTHR35191:SF1">
    <property type="entry name" value="PROPHAGE SIDE TAIL FIBER PROTEIN HOMOLOG STFQ-RELATED"/>
    <property type="match status" value="1"/>
</dbReference>
<keyword evidence="1" id="KW-1230">Viral tail fiber protein</keyword>
<dbReference type="EMBL" id="MF417932">
    <property type="protein sequence ID" value="ASN71750.1"/>
    <property type="molecule type" value="Genomic_DNA"/>
</dbReference>
<evidence type="ECO:0000256" key="1">
    <source>
        <dbReference type="ARBA" id="ARBA00022672"/>
    </source>
</evidence>
<dbReference type="Pfam" id="PF21722">
    <property type="entry name" value="Gly_rich_2"/>
    <property type="match status" value="1"/>
</dbReference>
<name>A0A2H4J931_9CAUD</name>
<evidence type="ECO:0000259" key="4">
    <source>
        <dbReference type="Pfam" id="PF12571"/>
    </source>
</evidence>
<feature type="domain" description="Glycine-rich" evidence="5">
    <location>
        <begin position="309"/>
        <end position="483"/>
    </location>
</feature>
<keyword evidence="1" id="KW-1227">Viral tail protein</keyword>
<evidence type="ECO:0000259" key="5">
    <source>
        <dbReference type="Pfam" id="PF21722"/>
    </source>
</evidence>
<feature type="compositionally biased region" description="Gly residues" evidence="3">
    <location>
        <begin position="399"/>
        <end position="408"/>
    </location>
</feature>
<keyword evidence="2" id="KW-0945">Host-virus interaction</keyword>